<dbReference type="RefSeq" id="WP_284328870.1">
    <property type="nucleotide sequence ID" value="NZ_BSUN01000001.1"/>
</dbReference>
<protein>
    <submittedName>
        <fullName evidence="2">Uncharacterized protein</fullName>
    </submittedName>
</protein>
<evidence type="ECO:0000313" key="2">
    <source>
        <dbReference type="EMBL" id="GMA36949.1"/>
    </source>
</evidence>
<gene>
    <name evidence="2" type="ORF">GCM10025876_31530</name>
</gene>
<proteinExistence type="predicted"/>
<dbReference type="InterPro" id="IPR038084">
    <property type="entry name" value="PduO/GlcC-like_sf"/>
</dbReference>
<dbReference type="Proteomes" id="UP001157125">
    <property type="component" value="Unassembled WGS sequence"/>
</dbReference>
<keyword evidence="3" id="KW-1185">Reference proteome</keyword>
<evidence type="ECO:0000256" key="1">
    <source>
        <dbReference type="SAM" id="MobiDB-lite"/>
    </source>
</evidence>
<name>A0ABQ6IGT0_9MICO</name>
<comment type="caution">
    <text evidence="2">The sequence shown here is derived from an EMBL/GenBank/DDBJ whole genome shotgun (WGS) entry which is preliminary data.</text>
</comment>
<dbReference type="Gene3D" id="3.30.450.150">
    <property type="entry name" value="Haem-degrading domain"/>
    <property type="match status" value="1"/>
</dbReference>
<dbReference type="SUPFAM" id="SSF143744">
    <property type="entry name" value="GlcG-like"/>
    <property type="match status" value="1"/>
</dbReference>
<accession>A0ABQ6IGT0</accession>
<organism evidence="2 3">
    <name type="scientific">Demequina litorisediminis</name>
    <dbReference type="NCBI Taxonomy" id="1849022"/>
    <lineage>
        <taxon>Bacteria</taxon>
        <taxon>Bacillati</taxon>
        <taxon>Actinomycetota</taxon>
        <taxon>Actinomycetes</taxon>
        <taxon>Micrococcales</taxon>
        <taxon>Demequinaceae</taxon>
        <taxon>Demequina</taxon>
    </lineage>
</organism>
<sequence length="169" mass="17847">MFTGINPAICAQAWDVITPAIARGHDVGLLNGYKGGVVVLDPADASADPLFTAYLGDDPEKFVEWATAKARVAARTGMDTSRLRDHSPHLYRAGDIKWPGGIVREGLVVAFSGVQGEYDEMIAEWLVSAIRAICRLEFRAPDGPRDNGGPFLGSSAATPVTASAAPPLA</sequence>
<feature type="compositionally biased region" description="Low complexity" evidence="1">
    <location>
        <begin position="154"/>
        <end position="169"/>
    </location>
</feature>
<feature type="region of interest" description="Disordered" evidence="1">
    <location>
        <begin position="147"/>
        <end position="169"/>
    </location>
</feature>
<reference evidence="3" key="1">
    <citation type="journal article" date="2019" name="Int. J. Syst. Evol. Microbiol.">
        <title>The Global Catalogue of Microorganisms (GCM) 10K type strain sequencing project: providing services to taxonomists for standard genome sequencing and annotation.</title>
        <authorList>
            <consortium name="The Broad Institute Genomics Platform"/>
            <consortium name="The Broad Institute Genome Sequencing Center for Infectious Disease"/>
            <person name="Wu L."/>
            <person name="Ma J."/>
        </authorList>
    </citation>
    <scope>NUCLEOTIDE SEQUENCE [LARGE SCALE GENOMIC DNA]</scope>
    <source>
        <strain evidence="3">NBRC 112299</strain>
    </source>
</reference>
<evidence type="ECO:0000313" key="3">
    <source>
        <dbReference type="Proteomes" id="UP001157125"/>
    </source>
</evidence>
<dbReference type="EMBL" id="BSUN01000001">
    <property type="protein sequence ID" value="GMA36949.1"/>
    <property type="molecule type" value="Genomic_DNA"/>
</dbReference>